<accession>A0A1A8WB25</accession>
<dbReference type="EMBL" id="FLQV01002829">
    <property type="protein sequence ID" value="SBT01874.1"/>
    <property type="molecule type" value="Genomic_DNA"/>
</dbReference>
<evidence type="ECO:0000313" key="5">
    <source>
        <dbReference type="Proteomes" id="UP000078560"/>
    </source>
</evidence>
<evidence type="ECO:0000313" key="4">
    <source>
        <dbReference type="Proteomes" id="UP000078546"/>
    </source>
</evidence>
<organism evidence="2 5">
    <name type="scientific">Plasmodium ovale curtisi</name>
    <dbReference type="NCBI Taxonomy" id="864141"/>
    <lineage>
        <taxon>Eukaryota</taxon>
        <taxon>Sar</taxon>
        <taxon>Alveolata</taxon>
        <taxon>Apicomplexa</taxon>
        <taxon>Aconoidasida</taxon>
        <taxon>Haemosporida</taxon>
        <taxon>Plasmodiidae</taxon>
        <taxon>Plasmodium</taxon>
        <taxon>Plasmodium (Plasmodium)</taxon>
    </lineage>
</organism>
<proteinExistence type="predicted"/>
<dbReference type="Proteomes" id="UP000078560">
    <property type="component" value="Unassembled WGS sequence"/>
</dbReference>
<reference evidence="4 5" key="1">
    <citation type="submission" date="2016-05" db="EMBL/GenBank/DDBJ databases">
        <authorList>
            <person name="Naeem Raeece"/>
        </authorList>
    </citation>
    <scope>NUCLEOTIDE SEQUENCE [LARGE SCALE GENOMIC DNA]</scope>
</reference>
<dbReference type="Proteomes" id="UP000078546">
    <property type="component" value="Unassembled WGS sequence"/>
</dbReference>
<dbReference type="VEuPathDB" id="PlasmoDB:PocGH01_14041700"/>
<evidence type="ECO:0000313" key="2">
    <source>
        <dbReference type="EMBL" id="SBS88408.1"/>
    </source>
</evidence>
<evidence type="ECO:0000256" key="1">
    <source>
        <dbReference type="SAM" id="MobiDB-lite"/>
    </source>
</evidence>
<evidence type="ECO:0008006" key="6">
    <source>
        <dbReference type="Google" id="ProtNLM"/>
    </source>
</evidence>
<dbReference type="AlphaFoldDB" id="A0A1A8WB25"/>
<feature type="compositionally biased region" description="Basic and acidic residues" evidence="1">
    <location>
        <begin position="87"/>
        <end position="113"/>
    </location>
</feature>
<protein>
    <recommendedName>
        <fullName evidence="6">Succinate dehydrogenase assembly factor 4, mitochondrial</fullName>
    </recommendedName>
</protein>
<sequence length="160" mass="18598">MIKFIPVTILKRNKKIFFKLNTCCNYTSDKKKVPDNQCICKYCGEENFTKLNMLHRVHVSTTGIKTTACITGDDQNDKENYNAMKKNSKEIKLTNEGNEEKERGEKTGEMSNDNIKEINGKHEMETNLEGIFSEEFGYTYDKHEPTMFGDWSHNCRVTDF</sequence>
<dbReference type="EMBL" id="FLQU01000633">
    <property type="protein sequence ID" value="SBS88408.1"/>
    <property type="molecule type" value="Genomic_DNA"/>
</dbReference>
<gene>
    <name evidence="3" type="ORF">POVCU1_070380</name>
    <name evidence="2" type="ORF">POVCU2_0048270</name>
</gene>
<evidence type="ECO:0000313" key="3">
    <source>
        <dbReference type="EMBL" id="SBT01874.1"/>
    </source>
</evidence>
<name>A0A1A8WB25_PLAOA</name>
<reference evidence="2" key="2">
    <citation type="submission" date="2016-05" db="EMBL/GenBank/DDBJ databases">
        <authorList>
            <person name="Lavstsen T."/>
            <person name="Jespersen J.S."/>
        </authorList>
    </citation>
    <scope>NUCLEOTIDE SEQUENCE [LARGE SCALE GENOMIC DNA]</scope>
</reference>
<feature type="region of interest" description="Disordered" evidence="1">
    <location>
        <begin position="85"/>
        <end position="113"/>
    </location>
</feature>